<dbReference type="EMBL" id="UZAF01017137">
    <property type="protein sequence ID" value="VDO38324.1"/>
    <property type="molecule type" value="Genomic_DNA"/>
</dbReference>
<evidence type="ECO:0000256" key="3">
    <source>
        <dbReference type="ARBA" id="ARBA00023274"/>
    </source>
</evidence>
<dbReference type="Pfam" id="PF01196">
    <property type="entry name" value="Ribosomal_L17"/>
    <property type="match status" value="1"/>
</dbReference>
<proteinExistence type="inferred from homology"/>
<dbReference type="PANTHER" id="PTHR14413:SF16">
    <property type="entry name" value="LARGE RIBOSOMAL SUBUNIT PROTEIN BL17M"/>
    <property type="match status" value="1"/>
</dbReference>
<evidence type="ECO:0000313" key="6">
    <source>
        <dbReference type="EMBL" id="VDO38324.1"/>
    </source>
</evidence>
<dbReference type="PANTHER" id="PTHR14413">
    <property type="entry name" value="RIBOSOMAL PROTEIN L17"/>
    <property type="match status" value="1"/>
</dbReference>
<keyword evidence="2" id="KW-0689">Ribosomal protein</keyword>
<evidence type="ECO:0000256" key="5">
    <source>
        <dbReference type="ARBA" id="ARBA00035413"/>
    </source>
</evidence>
<evidence type="ECO:0000313" key="7">
    <source>
        <dbReference type="Proteomes" id="UP000268014"/>
    </source>
</evidence>
<evidence type="ECO:0000256" key="2">
    <source>
        <dbReference type="ARBA" id="ARBA00022980"/>
    </source>
</evidence>
<evidence type="ECO:0000256" key="1">
    <source>
        <dbReference type="ARBA" id="ARBA00008777"/>
    </source>
</evidence>
<dbReference type="Gene3D" id="3.90.1030.10">
    <property type="entry name" value="Ribosomal protein L17"/>
    <property type="match status" value="1"/>
</dbReference>
<reference evidence="6 7" key="2">
    <citation type="submission" date="2018-11" db="EMBL/GenBank/DDBJ databases">
        <authorList>
            <consortium name="Pathogen Informatics"/>
        </authorList>
    </citation>
    <scope>NUCLEOTIDE SEQUENCE [LARGE SCALE GENOMIC DNA]</scope>
    <source>
        <strain evidence="6 7">MHpl1</strain>
    </source>
</reference>
<protein>
    <recommendedName>
        <fullName evidence="4">Large ribosomal subunit protein bL17m</fullName>
    </recommendedName>
    <alternativeName>
        <fullName evidence="5">39S ribosomal protein L17, mitochondrial</fullName>
    </alternativeName>
</protein>
<keyword evidence="7" id="KW-1185">Reference proteome</keyword>
<comment type="similarity">
    <text evidence="1">Belongs to the bacterial ribosomal protein bL17 family.</text>
</comment>
<reference evidence="8" key="1">
    <citation type="submission" date="2017-02" db="UniProtKB">
        <authorList>
            <consortium name="WormBaseParasite"/>
        </authorList>
    </citation>
    <scope>IDENTIFICATION</scope>
</reference>
<dbReference type="GO" id="GO:0005762">
    <property type="term" value="C:mitochondrial large ribosomal subunit"/>
    <property type="evidence" value="ECO:0007669"/>
    <property type="project" value="TreeGrafter"/>
</dbReference>
<dbReference type="FunFam" id="3.90.1030.10:FF:000015">
    <property type="entry name" value="Mitochondrial Ribosomal Protein, Large"/>
    <property type="match status" value="1"/>
</dbReference>
<sequence length="197" mass="23283">MANRVVATLPRIRATIGHIPQRLKTANIEPSSRARLEILRRIVTRLVREERIELPWNRAVEARPYLERLIQLGVERGEHDEYTTEMMEWWLPEVDLITKMHKQWINEYVFLVIVPRFVGIDGPFTSIYRLPKQRLMQSTGPRYERWRRVDIAILEIDGNPFPPVLGEKPDNSSSLLNILLRDSLQNRLKKLQTRVKD</sequence>
<name>A0A0N4WG61_HAEPC</name>
<dbReference type="GO" id="GO:0003735">
    <property type="term" value="F:structural constituent of ribosome"/>
    <property type="evidence" value="ECO:0007669"/>
    <property type="project" value="InterPro"/>
</dbReference>
<dbReference type="OMA" id="HKPTMEM"/>
<evidence type="ECO:0000256" key="4">
    <source>
        <dbReference type="ARBA" id="ARBA00035290"/>
    </source>
</evidence>
<dbReference type="SUPFAM" id="SSF64263">
    <property type="entry name" value="Prokaryotic ribosomal protein L17"/>
    <property type="match status" value="1"/>
</dbReference>
<dbReference type="WBParaSite" id="HPLM_0000976901-mRNA-1">
    <property type="protein sequence ID" value="HPLM_0000976901-mRNA-1"/>
    <property type="gene ID" value="HPLM_0000976901"/>
</dbReference>
<dbReference type="Proteomes" id="UP000268014">
    <property type="component" value="Unassembled WGS sequence"/>
</dbReference>
<dbReference type="AlphaFoldDB" id="A0A0N4WG61"/>
<dbReference type="GO" id="GO:0006412">
    <property type="term" value="P:translation"/>
    <property type="evidence" value="ECO:0007669"/>
    <property type="project" value="InterPro"/>
</dbReference>
<dbReference type="STRING" id="6290.A0A0N4WG61"/>
<dbReference type="InterPro" id="IPR036373">
    <property type="entry name" value="Ribosomal_bL17_sf"/>
</dbReference>
<organism evidence="8">
    <name type="scientific">Haemonchus placei</name>
    <name type="common">Barber's pole worm</name>
    <dbReference type="NCBI Taxonomy" id="6290"/>
    <lineage>
        <taxon>Eukaryota</taxon>
        <taxon>Metazoa</taxon>
        <taxon>Ecdysozoa</taxon>
        <taxon>Nematoda</taxon>
        <taxon>Chromadorea</taxon>
        <taxon>Rhabditida</taxon>
        <taxon>Rhabditina</taxon>
        <taxon>Rhabditomorpha</taxon>
        <taxon>Strongyloidea</taxon>
        <taxon>Trichostrongylidae</taxon>
        <taxon>Haemonchus</taxon>
    </lineage>
</organism>
<gene>
    <name evidence="6" type="ORF">HPLM_LOCUS9761</name>
</gene>
<dbReference type="OrthoDB" id="275000at2759"/>
<keyword evidence="3" id="KW-0687">Ribonucleoprotein</keyword>
<evidence type="ECO:0000313" key="8">
    <source>
        <dbReference type="WBParaSite" id="HPLM_0000976901-mRNA-1"/>
    </source>
</evidence>
<accession>A0A0N4WG61</accession>
<dbReference type="InterPro" id="IPR000456">
    <property type="entry name" value="Ribosomal_bL17"/>
</dbReference>